<keyword evidence="4" id="KW-1185">Reference proteome</keyword>
<reference evidence="4" key="1">
    <citation type="journal article" date="2019" name="Int. J. Syst. Evol. Microbiol.">
        <title>The Global Catalogue of Microorganisms (GCM) 10K type strain sequencing project: providing services to taxonomists for standard genome sequencing and annotation.</title>
        <authorList>
            <consortium name="The Broad Institute Genomics Platform"/>
            <consortium name="The Broad Institute Genome Sequencing Center for Infectious Disease"/>
            <person name="Wu L."/>
            <person name="Ma J."/>
        </authorList>
    </citation>
    <scope>NUCLEOTIDE SEQUENCE [LARGE SCALE GENOMIC DNA]</scope>
    <source>
        <strain evidence="4">CCUG 62953</strain>
    </source>
</reference>
<dbReference type="PANTHER" id="PTHR34136:SF1">
    <property type="entry name" value="UDP-N-ACETYL-D-MANNOSAMINURONIC ACID TRANSFERASE"/>
    <property type="match status" value="1"/>
</dbReference>
<accession>A0ABW3ZHY2</accession>
<gene>
    <name evidence="3" type="ORF">ACFQ4E_09865</name>
</gene>
<dbReference type="NCBIfam" id="TIGR00696">
    <property type="entry name" value="wecG_tagA_cpsF"/>
    <property type="match status" value="1"/>
</dbReference>
<dbReference type="PANTHER" id="PTHR34136">
    <property type="match status" value="1"/>
</dbReference>
<dbReference type="Pfam" id="PF03808">
    <property type="entry name" value="Glyco_tran_WecG"/>
    <property type="match status" value="1"/>
</dbReference>
<keyword evidence="1" id="KW-0328">Glycosyltransferase</keyword>
<protein>
    <submittedName>
        <fullName evidence="3">WecB/TagA/CpsF family glycosyltransferase</fullName>
    </submittedName>
</protein>
<dbReference type="Proteomes" id="UP001597135">
    <property type="component" value="Unassembled WGS sequence"/>
</dbReference>
<evidence type="ECO:0000256" key="2">
    <source>
        <dbReference type="ARBA" id="ARBA00022679"/>
    </source>
</evidence>
<dbReference type="RefSeq" id="WP_386803049.1">
    <property type="nucleotide sequence ID" value="NZ_JBHTMU010000014.1"/>
</dbReference>
<name>A0ABW3ZHY2_9RHOB</name>
<evidence type="ECO:0000256" key="1">
    <source>
        <dbReference type="ARBA" id="ARBA00022676"/>
    </source>
</evidence>
<dbReference type="CDD" id="cd06533">
    <property type="entry name" value="Glyco_transf_WecG_TagA"/>
    <property type="match status" value="1"/>
</dbReference>
<dbReference type="InterPro" id="IPR004629">
    <property type="entry name" value="WecG_TagA_CpsF"/>
</dbReference>
<sequence length="252" mass="27074">MEFLVDECRVTVNVPDWAALDAAVSGRLAARRGFSLATLNLDHLVKLAGSRDFRTAYAAQDFVTADGNPIVWMSRLAGKPVSLVPGSDAILPICRIAARMEVPVALVGSSRPTLAAAKAHLEEAVPGLTVALTHAPDYGFDPEGAAAEDVIAQIRDSGARLCFLALSAPKQEMFAVRARDRLGEVGFVSIGAGLDFFSGEQRRAPKLVRRLALEWLWRMAMNPARLGPRYLRCAAILPGQAAQALGQRFRAA</sequence>
<evidence type="ECO:0000313" key="3">
    <source>
        <dbReference type="EMBL" id="MFD1342724.1"/>
    </source>
</evidence>
<comment type="caution">
    <text evidence="3">The sequence shown here is derived from an EMBL/GenBank/DDBJ whole genome shotgun (WGS) entry which is preliminary data.</text>
</comment>
<evidence type="ECO:0000313" key="4">
    <source>
        <dbReference type="Proteomes" id="UP001597135"/>
    </source>
</evidence>
<proteinExistence type="predicted"/>
<organism evidence="3 4">
    <name type="scientific">Litorisediminicola beolgyonensis</name>
    <dbReference type="NCBI Taxonomy" id="1173614"/>
    <lineage>
        <taxon>Bacteria</taxon>
        <taxon>Pseudomonadati</taxon>
        <taxon>Pseudomonadota</taxon>
        <taxon>Alphaproteobacteria</taxon>
        <taxon>Rhodobacterales</taxon>
        <taxon>Paracoccaceae</taxon>
        <taxon>Litorisediminicola</taxon>
    </lineage>
</organism>
<keyword evidence="2" id="KW-0808">Transferase</keyword>
<dbReference type="EMBL" id="JBHTMU010000014">
    <property type="protein sequence ID" value="MFD1342724.1"/>
    <property type="molecule type" value="Genomic_DNA"/>
</dbReference>